<dbReference type="RefSeq" id="WP_289411912.1">
    <property type="nucleotide sequence ID" value="NZ_JAQIBD010000001.1"/>
</dbReference>
<gene>
    <name evidence="1" type="ORF">PGH07_00410</name>
</gene>
<evidence type="ECO:0000313" key="1">
    <source>
        <dbReference type="EMBL" id="MDM5270634.1"/>
    </source>
</evidence>
<keyword evidence="2" id="KW-1185">Reference proteome</keyword>
<evidence type="ECO:0000313" key="2">
    <source>
        <dbReference type="Proteomes" id="UP001169069"/>
    </source>
</evidence>
<sequence>MHSKFHIESFEPVAIEKAQKVLDQHLKETLDFQDYFEVKKKNFKKKSFLEKLLGWFK</sequence>
<dbReference type="EMBL" id="JAQIBD010000001">
    <property type="protein sequence ID" value="MDM5270634.1"/>
    <property type="molecule type" value="Genomic_DNA"/>
</dbReference>
<comment type="caution">
    <text evidence="1">The sequence shown here is derived from an EMBL/GenBank/DDBJ whole genome shotgun (WGS) entry which is preliminary data.</text>
</comment>
<protein>
    <submittedName>
        <fullName evidence="1">Uncharacterized protein</fullName>
    </submittedName>
</protein>
<accession>A0ABT7QUW9</accession>
<dbReference type="Proteomes" id="UP001169069">
    <property type="component" value="Unassembled WGS sequence"/>
</dbReference>
<proteinExistence type="predicted"/>
<name>A0ABT7QUW9_9BACT</name>
<organism evidence="1 2">
    <name type="scientific">Sulfurovum zhangzhouensis</name>
    <dbReference type="NCBI Taxonomy" id="3019067"/>
    <lineage>
        <taxon>Bacteria</taxon>
        <taxon>Pseudomonadati</taxon>
        <taxon>Campylobacterota</taxon>
        <taxon>Epsilonproteobacteria</taxon>
        <taxon>Campylobacterales</taxon>
        <taxon>Sulfurovaceae</taxon>
        <taxon>Sulfurovum</taxon>
    </lineage>
</organism>
<reference evidence="1" key="1">
    <citation type="submission" date="2023-01" db="EMBL/GenBank/DDBJ databases">
        <title>Sulfurovum sp. zt1-1 genome assembly.</title>
        <authorList>
            <person name="Wang J."/>
        </authorList>
    </citation>
    <scope>NUCLEOTIDE SEQUENCE</scope>
    <source>
        <strain evidence="1">Zt1-1</strain>
    </source>
</reference>